<keyword evidence="1" id="KW-0812">Transmembrane</keyword>
<comment type="caution">
    <text evidence="3">The sequence shown here is derived from an EMBL/GenBank/DDBJ whole genome shotgun (WGS) entry which is preliminary data.</text>
</comment>
<dbReference type="GO" id="GO:0005783">
    <property type="term" value="C:endoplasmic reticulum"/>
    <property type="evidence" value="ECO:0007669"/>
    <property type="project" value="TreeGrafter"/>
</dbReference>
<evidence type="ECO:0000313" key="3">
    <source>
        <dbReference type="EMBL" id="GMM50980.1"/>
    </source>
</evidence>
<feature type="transmembrane region" description="Helical" evidence="1">
    <location>
        <begin position="516"/>
        <end position="538"/>
    </location>
</feature>
<dbReference type="GO" id="GO:0043812">
    <property type="term" value="F:phosphatidylinositol-4-phosphate phosphatase activity"/>
    <property type="evidence" value="ECO:0007669"/>
    <property type="project" value="TreeGrafter"/>
</dbReference>
<evidence type="ECO:0000259" key="2">
    <source>
        <dbReference type="PROSITE" id="PS50275"/>
    </source>
</evidence>
<dbReference type="PROSITE" id="PS50275">
    <property type="entry name" value="SAC"/>
    <property type="match status" value="1"/>
</dbReference>
<dbReference type="Pfam" id="PF02383">
    <property type="entry name" value="Syja_N"/>
    <property type="match status" value="1"/>
</dbReference>
<keyword evidence="1" id="KW-0472">Membrane</keyword>
<reference evidence="3 4" key="1">
    <citation type="journal article" date="2023" name="Elife">
        <title>Identification of key yeast species and microbe-microbe interactions impacting larval growth of Drosophila in the wild.</title>
        <authorList>
            <person name="Mure A."/>
            <person name="Sugiura Y."/>
            <person name="Maeda R."/>
            <person name="Honda K."/>
            <person name="Sakurai N."/>
            <person name="Takahashi Y."/>
            <person name="Watada M."/>
            <person name="Katoh T."/>
            <person name="Gotoh A."/>
            <person name="Gotoh Y."/>
            <person name="Taniguchi I."/>
            <person name="Nakamura K."/>
            <person name="Hayashi T."/>
            <person name="Katayama T."/>
            <person name="Uemura T."/>
            <person name="Hattori Y."/>
        </authorList>
    </citation>
    <scope>NUCLEOTIDE SEQUENCE [LARGE SCALE GENOMIC DNA]</scope>
    <source>
        <strain evidence="3 4">SB-73</strain>
    </source>
</reference>
<feature type="domain" description="SAC" evidence="2">
    <location>
        <begin position="104"/>
        <end position="421"/>
    </location>
</feature>
<sequence length="575" mass="66068">MRFWNTTNEFVFRTPTETLAIERISGRISSPADEKLMQSLMGSGSSIVGILGIVDLPRSKLLVLATKCEHSGNLLDNEVYKITSTDVLPLSDLNKNDAHYMSLVKAHFKKANLYFSPTTDLTNSQQRLAQQKPCDSRFLWNHEISRDFQAFPQFFTPVVFGIFSEKSADINNHTVQLSLLSRRSRFRAGTRYFRRGLDVDGHAANYNETEQIVWVDRSDVYSYVQTRGSVPAFWGEVNTLKYRPKLQIGDISASVVAAEKHFAEQKKLYGPQILVNLVNQSGYEKRVKDTYEAVVSELKDKDIEYVYFDFHKECSKMRWHRVKLLMNQLEELGLYEHGWFHKRGETVLEEQAGVIRTNCMDCLDRTNVVQSTIALNMAERQLQDAGVFPQKLDITFYQDFTKLFRNMWADNADGVSCAYSGTGALKTDFTRTGKRTKWGAFDDFCNSLLRYYRNNLTDGPRQDGFSVALGDYTMPSRVHPFVDRRPLVIQSMPYIMFGCGLVTFMSVLFPSQNHGFLFNMVMTCIFALMFLYALWYIFANGIQYVNWPKLTPVEFVTGRNGCYSIKNDYVVSKDD</sequence>
<name>A0AAV5RHH6_STABA</name>
<dbReference type="Proteomes" id="UP001362899">
    <property type="component" value="Unassembled WGS sequence"/>
</dbReference>
<evidence type="ECO:0000313" key="4">
    <source>
        <dbReference type="Proteomes" id="UP001362899"/>
    </source>
</evidence>
<keyword evidence="4" id="KW-1185">Reference proteome</keyword>
<dbReference type="InterPro" id="IPR002013">
    <property type="entry name" value="SAC_dom"/>
</dbReference>
<evidence type="ECO:0000256" key="1">
    <source>
        <dbReference type="SAM" id="Phobius"/>
    </source>
</evidence>
<dbReference type="GO" id="GO:0046856">
    <property type="term" value="P:phosphatidylinositol dephosphorylation"/>
    <property type="evidence" value="ECO:0007669"/>
    <property type="project" value="TreeGrafter"/>
</dbReference>
<dbReference type="PANTHER" id="PTHR45662:SF2">
    <property type="entry name" value="PHOSPHATIDYLINOSITOL-3-PHOSPHATASE SAC1"/>
    <property type="match status" value="1"/>
</dbReference>
<accession>A0AAV5RHH6</accession>
<dbReference type="GO" id="GO:0034593">
    <property type="term" value="F:phosphatidylinositol bisphosphate phosphatase activity"/>
    <property type="evidence" value="ECO:0007669"/>
    <property type="project" value="UniProtKB-ARBA"/>
</dbReference>
<keyword evidence="1" id="KW-1133">Transmembrane helix</keyword>
<dbReference type="EMBL" id="BTGC01000003">
    <property type="protein sequence ID" value="GMM50980.1"/>
    <property type="molecule type" value="Genomic_DNA"/>
</dbReference>
<dbReference type="AlphaFoldDB" id="A0AAV5RHH6"/>
<organism evidence="3 4">
    <name type="scientific">Starmerella bacillaris</name>
    <name type="common">Yeast</name>
    <name type="synonym">Candida zemplinina</name>
    <dbReference type="NCBI Taxonomy" id="1247836"/>
    <lineage>
        <taxon>Eukaryota</taxon>
        <taxon>Fungi</taxon>
        <taxon>Dikarya</taxon>
        <taxon>Ascomycota</taxon>
        <taxon>Saccharomycotina</taxon>
        <taxon>Dipodascomycetes</taxon>
        <taxon>Dipodascales</taxon>
        <taxon>Trichomonascaceae</taxon>
        <taxon>Starmerella</taxon>
    </lineage>
</organism>
<dbReference type="PANTHER" id="PTHR45662">
    <property type="entry name" value="PHOSPHATIDYLINOSITIDE PHOSPHATASE SAC1"/>
    <property type="match status" value="1"/>
</dbReference>
<protein>
    <submittedName>
        <fullName evidence="3">Phosphatidylinositol-3-phosphatase</fullName>
    </submittedName>
</protein>
<gene>
    <name evidence="3" type="ORF">DASB73_019380</name>
</gene>
<proteinExistence type="predicted"/>
<feature type="transmembrane region" description="Helical" evidence="1">
    <location>
        <begin position="491"/>
        <end position="509"/>
    </location>
</feature>